<gene>
    <name evidence="1" type="ORF">F992_01652</name>
</gene>
<keyword evidence="2" id="KW-1185">Reference proteome</keyword>
<proteinExistence type="predicted"/>
<accession>A0ABP2TXR2</accession>
<dbReference type="RefSeq" id="WP_004661673.1">
    <property type="nucleotide sequence ID" value="NZ_BMDV01000002.1"/>
</dbReference>
<dbReference type="Proteomes" id="UP000013190">
    <property type="component" value="Unassembled WGS sequence"/>
</dbReference>
<evidence type="ECO:0000313" key="2">
    <source>
        <dbReference type="Proteomes" id="UP000013190"/>
    </source>
</evidence>
<name>A0ABP2TXR2_9GAMM</name>
<reference evidence="1 2" key="2">
    <citation type="journal article" date="2016" name="Int. J. Syst. Evol. Microbiol.">
        <title>Taxonomy of haemolytic and/or proteolytic strains of the genus Acinetobacter with the proposal of Acinetobacter courvalinii sp. nov. (genomic species 14 sensu Bouvet &amp; Jeanjean), Acinetobacter dispersus sp. nov. (genomic species 17), Acinetobacter modestus sp. nov., Acinetobacter proteolyticus sp. nov. and Acinetobacter vivianii sp. nov.</title>
        <authorList>
            <person name="Nemec A."/>
            <person name="Radolfova-Krizova L."/>
            <person name="Maixnerova M."/>
            <person name="Vrestiakova E."/>
            <person name="Jezek P."/>
            <person name="Sedo O."/>
        </authorList>
    </citation>
    <scope>NUCLEOTIDE SEQUENCE [LARGE SCALE GENOMIC DNA]</scope>
    <source>
        <strain evidence="1 2">NIPH 236</strain>
    </source>
</reference>
<comment type="caution">
    <text evidence="1">The sequence shown here is derived from an EMBL/GenBank/DDBJ whole genome shotgun (WGS) entry which is preliminary data.</text>
</comment>
<evidence type="ECO:0000313" key="1">
    <source>
        <dbReference type="EMBL" id="ENU27047.1"/>
    </source>
</evidence>
<organism evidence="1 2">
    <name type="scientific">Acinetobacter modestus</name>
    <dbReference type="NCBI Taxonomy" id="1776740"/>
    <lineage>
        <taxon>Bacteria</taxon>
        <taxon>Pseudomonadati</taxon>
        <taxon>Pseudomonadota</taxon>
        <taxon>Gammaproteobacteria</taxon>
        <taxon>Moraxellales</taxon>
        <taxon>Moraxellaceae</taxon>
        <taxon>Acinetobacter</taxon>
    </lineage>
</organism>
<reference evidence="2" key="1">
    <citation type="submission" date="2013-02" db="EMBL/GenBank/DDBJ databases">
        <title>The Genome Sequence of Acinetobacter sp. NIPH 236.</title>
        <authorList>
            <consortium name="The Broad Institute Genome Sequencing Platform"/>
            <consortium name="The Broad Institute Genome Sequencing Center for Infectious Disease"/>
            <person name="Cerqueira G."/>
            <person name="Feldgarden M."/>
            <person name="Courvalin P."/>
            <person name="Perichon B."/>
            <person name="Grillot-Courvalin C."/>
            <person name="Clermont D."/>
            <person name="Rocha E."/>
            <person name="Yoon E.-J."/>
            <person name="Nemec A."/>
            <person name="Walker B."/>
            <person name="Young S.K."/>
            <person name="Zeng Q."/>
            <person name="Gargeya S."/>
            <person name="Fitzgerald M."/>
            <person name="Haas B."/>
            <person name="Abouelleil A."/>
            <person name="Alvarado L."/>
            <person name="Arachchi H.M."/>
            <person name="Berlin A.M."/>
            <person name="Chapman S.B."/>
            <person name="Dewar J."/>
            <person name="Goldberg J."/>
            <person name="Griggs A."/>
            <person name="Gujja S."/>
            <person name="Hansen M."/>
            <person name="Howarth C."/>
            <person name="Imamovic A."/>
            <person name="Larimer J."/>
            <person name="McCowan C."/>
            <person name="Murphy C."/>
            <person name="Neiman D."/>
            <person name="Pearson M."/>
            <person name="Priest M."/>
            <person name="Roberts A."/>
            <person name="Saif S."/>
            <person name="Shea T."/>
            <person name="Sisk P."/>
            <person name="Sykes S."/>
            <person name="Wortman J."/>
            <person name="Nusbaum C."/>
            <person name="Birren B."/>
        </authorList>
    </citation>
    <scope>NUCLEOTIDE SEQUENCE [LARGE SCALE GENOMIC DNA]</scope>
    <source>
        <strain evidence="2">NIPH 236</strain>
    </source>
</reference>
<protein>
    <submittedName>
        <fullName evidence="1">Uncharacterized protein</fullName>
    </submittedName>
</protein>
<sequence length="162" mass="18371">MNQTATQANEPTAENTKFKKGARVHVDFVSDSSTEFSGKHIKGDAIVDRHEDGYVYGQLEQGTPFMCPEKFVQLTPQEHIKQIRAEFEAWLKEQKQYSILINQHGADLFNFDSIHGYEKLAVAVAFELWKKFHLCCETNKVLLKKLHIATTALANKGGEHHG</sequence>
<dbReference type="GeneID" id="92835055"/>
<dbReference type="EMBL" id="APOJ01000023">
    <property type="protein sequence ID" value="ENU27047.1"/>
    <property type="molecule type" value="Genomic_DNA"/>
</dbReference>